<proteinExistence type="predicted"/>
<dbReference type="OrthoDB" id="5358475at2759"/>
<sequence length="687" mass="77698">MSVHIQQDRMRSRTLAPFAFELLPLGSVRPRGWIRDQLKLCAAGLGGNLYNFHRYVKDTSWLGGDVEYSPLRESAPYWYNYIVPLAYILDDDELKEQANEFLDRTLKNQHADGWIGPEYTKHGRGIWARCLVMMGMVNHALADPSQHDRIVDSLLRFTRLVNSMLKDNYQGLIPHPGDEFDEFCITRAHELSTSLQWLYEQVNNRRDKELIWETMDLAWEATRVGDRDWSKFFTEEQFPKKPAAPGSTLIKHVVNVSEALRYMPQLYRMTHDHELIAKTRQAVDMAFKYHGTTFGALAGDEFLAGVHPKRGAELCGTAEVIFSLSYIYRLFGDNSYADRAELATFNGLPAGMTPDWWAHNYLTQSNEIWARNLQNWPFYNCGGRALVYGLEVNYPCCLVNHSQAMPKFAMNAFVASADLRSISHQFLVPAEVTIPVKGEKPIHIVSETYYPFDERITYKIETSRSFNFYIRVPEWAAEGTTVNKALDSDEVGEEAVEVDANSLYKIAISPGKSAFRITLNAEIRVVPRENNAVAIYRGALLYAMEITHKAKVGPPTHFAEWKPLPDADYSSKLRDVEYIPAADWQVAIDPSQMHFHRSEVKGDLPNPIFESGAPPVSITVTGTKISNWKLEGDCAGLPPADPSPTGKPFAVKLVPFASAKLHISEFPVVVLGKVELESQRSGHCILM</sequence>
<feature type="domain" description="Non-reducing end beta-L-arabinofuranosidase-like GH127 middle" evidence="2">
    <location>
        <begin position="428"/>
        <end position="479"/>
    </location>
</feature>
<dbReference type="SUPFAM" id="SSF48208">
    <property type="entry name" value="Six-hairpin glycosidases"/>
    <property type="match status" value="1"/>
</dbReference>
<dbReference type="Proteomes" id="UP000001294">
    <property type="component" value="Unassembled WGS sequence"/>
</dbReference>
<dbReference type="EMBL" id="DS995901">
    <property type="protein sequence ID" value="EEA24069.1"/>
    <property type="molecule type" value="Genomic_DNA"/>
</dbReference>
<reference evidence="4" key="1">
    <citation type="journal article" date="2015" name="Genome Announc.">
        <title>Genome sequence of the AIDS-associated pathogen Penicillium marneffei (ATCC18224) and its near taxonomic relative Talaromyces stipitatus (ATCC10500).</title>
        <authorList>
            <person name="Nierman W.C."/>
            <person name="Fedorova-Abrams N.D."/>
            <person name="Andrianopoulos A."/>
        </authorList>
    </citation>
    <scope>NUCLEOTIDE SEQUENCE [LARGE SCALE GENOMIC DNA]</scope>
    <source>
        <strain evidence="4">ATCC 18224 / CBS 334.59 / QM 7333</strain>
    </source>
</reference>
<dbReference type="InterPro" id="IPR049046">
    <property type="entry name" value="Beta-AFase-like_GH127_middle"/>
</dbReference>
<dbReference type="InterPro" id="IPR049174">
    <property type="entry name" value="Beta-AFase-like"/>
</dbReference>
<dbReference type="PANTHER" id="PTHR43465">
    <property type="entry name" value="DUF1680 DOMAIN PROTEIN (AFU_ORTHOLOGUE AFUA_1G08910)"/>
    <property type="match status" value="1"/>
</dbReference>
<evidence type="ECO:0008006" key="5">
    <source>
        <dbReference type="Google" id="ProtNLM"/>
    </source>
</evidence>
<accession>B6QF34</accession>
<dbReference type="VEuPathDB" id="FungiDB:PMAA_080840"/>
<evidence type="ECO:0000313" key="3">
    <source>
        <dbReference type="EMBL" id="EEA24069.1"/>
    </source>
</evidence>
<gene>
    <name evidence="3" type="ORF">PMAA_080840</name>
</gene>
<evidence type="ECO:0000259" key="1">
    <source>
        <dbReference type="Pfam" id="PF07944"/>
    </source>
</evidence>
<protein>
    <recommendedName>
        <fullName evidence="5">DUF1680 domain protein</fullName>
    </recommendedName>
</protein>
<dbReference type="HOGENOM" id="CLU_016354_1_0_1"/>
<dbReference type="GO" id="GO:0005975">
    <property type="term" value="P:carbohydrate metabolic process"/>
    <property type="evidence" value="ECO:0007669"/>
    <property type="project" value="InterPro"/>
</dbReference>
<dbReference type="Pfam" id="PF07944">
    <property type="entry name" value="Beta-AFase-like_GH127_cat"/>
    <property type="match status" value="1"/>
</dbReference>
<feature type="domain" description="Non-reducing end beta-L-arabinofuranosidase-like GH127 catalytic" evidence="1">
    <location>
        <begin position="84"/>
        <end position="409"/>
    </location>
</feature>
<evidence type="ECO:0000259" key="2">
    <source>
        <dbReference type="Pfam" id="PF20736"/>
    </source>
</evidence>
<dbReference type="InterPro" id="IPR012878">
    <property type="entry name" value="Beta-AFase-like_GH127_cat"/>
</dbReference>
<dbReference type="AlphaFoldDB" id="B6QF34"/>
<dbReference type="PANTHER" id="PTHR43465:SF2">
    <property type="entry name" value="DUF1680 DOMAIN PROTEIN (AFU_ORTHOLOGUE AFUA_1G08910)"/>
    <property type="match status" value="1"/>
</dbReference>
<dbReference type="InterPro" id="IPR008928">
    <property type="entry name" value="6-hairpin_glycosidase_sf"/>
</dbReference>
<evidence type="ECO:0000313" key="4">
    <source>
        <dbReference type="Proteomes" id="UP000001294"/>
    </source>
</evidence>
<dbReference type="Pfam" id="PF20736">
    <property type="entry name" value="Glyco_hydro127M"/>
    <property type="match status" value="1"/>
</dbReference>
<name>B6QF34_TALMQ</name>
<keyword evidence="4" id="KW-1185">Reference proteome</keyword>
<organism evidence="3 4">
    <name type="scientific">Talaromyces marneffei (strain ATCC 18224 / CBS 334.59 / QM 7333)</name>
    <name type="common">Penicillium marneffei</name>
    <dbReference type="NCBI Taxonomy" id="441960"/>
    <lineage>
        <taxon>Eukaryota</taxon>
        <taxon>Fungi</taxon>
        <taxon>Dikarya</taxon>
        <taxon>Ascomycota</taxon>
        <taxon>Pezizomycotina</taxon>
        <taxon>Eurotiomycetes</taxon>
        <taxon>Eurotiomycetidae</taxon>
        <taxon>Eurotiales</taxon>
        <taxon>Trichocomaceae</taxon>
        <taxon>Talaromyces</taxon>
        <taxon>Talaromyces sect. Talaromyces</taxon>
    </lineage>
</organism>
<dbReference type="PhylomeDB" id="B6QF34"/>